<dbReference type="AlphaFoldDB" id="A0A1E1M7C5"/>
<reference evidence="2" key="1">
    <citation type="submission" date="2016-03" db="EMBL/GenBank/DDBJ databases">
        <authorList>
            <person name="Guldener U."/>
        </authorList>
    </citation>
    <scope>NUCLEOTIDE SEQUENCE [LARGE SCALE GENOMIC DNA]</scope>
</reference>
<sequence length="52" mass="5745">MYLPPKVPLELDQPVANRLHTYPGTGLDPVRNCATIDILDMPAGAKYHLISK</sequence>
<organism evidence="1 2">
    <name type="scientific">Rhynchosporium secalis</name>
    <name type="common">Barley scald fungus</name>
    <dbReference type="NCBI Taxonomy" id="38038"/>
    <lineage>
        <taxon>Eukaryota</taxon>
        <taxon>Fungi</taxon>
        <taxon>Dikarya</taxon>
        <taxon>Ascomycota</taxon>
        <taxon>Pezizomycotina</taxon>
        <taxon>Leotiomycetes</taxon>
        <taxon>Helotiales</taxon>
        <taxon>Ploettnerulaceae</taxon>
        <taxon>Rhynchosporium</taxon>
    </lineage>
</organism>
<gene>
    <name evidence="1" type="ORF">RSE6_05269</name>
</gene>
<accession>A0A1E1M7C5</accession>
<keyword evidence="2" id="KW-1185">Reference proteome</keyword>
<dbReference type="EMBL" id="FJVC01000200">
    <property type="protein sequence ID" value="CZT45001.1"/>
    <property type="molecule type" value="Genomic_DNA"/>
</dbReference>
<evidence type="ECO:0000313" key="2">
    <source>
        <dbReference type="Proteomes" id="UP000177625"/>
    </source>
</evidence>
<name>A0A1E1M7C5_RHYSE</name>
<dbReference type="Proteomes" id="UP000177625">
    <property type="component" value="Unassembled WGS sequence"/>
</dbReference>
<proteinExistence type="predicted"/>
<evidence type="ECO:0000313" key="1">
    <source>
        <dbReference type="EMBL" id="CZT45001.1"/>
    </source>
</evidence>
<protein>
    <submittedName>
        <fullName evidence="1">Uncharacterized protein</fullName>
    </submittedName>
</protein>